<dbReference type="STRING" id="93684.SAMN05421853_103311"/>
<sequence length="711" mass="76871">MATGETVIVTLGCDPTIDLEVVEDGNKLVVRLINPSADVDIDGLFLNLQNDALADQIDIWPRENSVPITGFDTQANSVDHLDNGATVQGDYDVGIQFGNAPDSTAGYTEAPVMFTIEPKFGSGIDAITLADLDLTNVTLVVNSDTGNGQALVGNPSGDFDDGATTTEIVEEVAVSEDFNHIHRPEDSDDIVGNDGWYIWDNKAWTDGCRDGKLVFEEVAANSGVTISFDAMTWNAACFENSGHSKDTFEVQVKLDDGSWQTLDVFTVNDKGTAMVGSETGQTFGNHGNTLTYEVDGVSESAQLRLVSDFTASNEYVGIDNVEIVAKNEVIIDGDGDDCDDEDVVIAEDDFDGLRYASHAESVQHAGKWYAEDGKLVADGCKDGNLWFDTVETPNDTTISFDASTPNAHYFENNGWMEDSLEVWVLKDGHEWVLLDTFHVNDEGTALVGDKTGQTITSDSQTISYSGGELEGAKSMQLVLDADFSASNEQVHIDNLAFTEEAECDDDGGKDGEEICEDFSGLQAGDDPFDAFENLKITATKAGTTQADDAMIFDTENPTGWDYDLGFADQGNAIIISEDGDAHDPDDNAHGGTISFEFTRPSEVKSLSILDVEEHGGTIDLFDADGNVLNSLEIPAGRDNSQQTLEINTQGVSYMDVNLVGSGAVDDLCYIPEDDCEGDQYDILFKDEEDEDADPYADAEDESEDEDAYEYA</sequence>
<evidence type="ECO:0000313" key="3">
    <source>
        <dbReference type="Proteomes" id="UP000243106"/>
    </source>
</evidence>
<name>A0A1I5XD12_9RHOB</name>
<feature type="region of interest" description="Disordered" evidence="1">
    <location>
        <begin position="684"/>
        <end position="711"/>
    </location>
</feature>
<reference evidence="3" key="1">
    <citation type="submission" date="2016-10" db="EMBL/GenBank/DDBJ databases">
        <authorList>
            <person name="Varghese N."/>
            <person name="Submissions S."/>
        </authorList>
    </citation>
    <scope>NUCLEOTIDE SEQUENCE [LARGE SCALE GENOMIC DNA]</scope>
    <source>
        <strain evidence="3">JCM 10271</strain>
    </source>
</reference>
<dbReference type="RefSeq" id="WP_093010011.1">
    <property type="nucleotide sequence ID" value="NZ_FOXV01000003.1"/>
</dbReference>
<dbReference type="EMBL" id="FOXV01000003">
    <property type="protein sequence ID" value="SFQ29831.1"/>
    <property type="molecule type" value="Genomic_DNA"/>
</dbReference>
<protein>
    <submittedName>
        <fullName evidence="2">Uncharacterized protein</fullName>
    </submittedName>
</protein>
<proteinExistence type="predicted"/>
<evidence type="ECO:0000313" key="2">
    <source>
        <dbReference type="EMBL" id="SFQ29831.1"/>
    </source>
</evidence>
<gene>
    <name evidence="2" type="ORF">SAMN05421853_103311</name>
</gene>
<evidence type="ECO:0000256" key="1">
    <source>
        <dbReference type="SAM" id="MobiDB-lite"/>
    </source>
</evidence>
<keyword evidence="3" id="KW-1185">Reference proteome</keyword>
<organism evidence="2 3">
    <name type="scientific">Roseivivax halotolerans</name>
    <dbReference type="NCBI Taxonomy" id="93684"/>
    <lineage>
        <taxon>Bacteria</taxon>
        <taxon>Pseudomonadati</taxon>
        <taxon>Pseudomonadota</taxon>
        <taxon>Alphaproteobacteria</taxon>
        <taxon>Rhodobacterales</taxon>
        <taxon>Roseobacteraceae</taxon>
        <taxon>Roseivivax</taxon>
    </lineage>
</organism>
<dbReference type="AlphaFoldDB" id="A0A1I5XD12"/>
<accession>A0A1I5XD12</accession>
<dbReference type="Proteomes" id="UP000243106">
    <property type="component" value="Unassembled WGS sequence"/>
</dbReference>
<feature type="compositionally biased region" description="Acidic residues" evidence="1">
    <location>
        <begin position="686"/>
        <end position="711"/>
    </location>
</feature>